<dbReference type="Proteomes" id="UP000821866">
    <property type="component" value="Unassembled WGS sequence"/>
</dbReference>
<proteinExistence type="predicted"/>
<comment type="caution">
    <text evidence="2">The sequence shown here is derived from an EMBL/GenBank/DDBJ whole genome shotgun (WGS) entry which is preliminary data.</text>
</comment>
<protein>
    <submittedName>
        <fullName evidence="2">Uncharacterized protein</fullName>
    </submittedName>
</protein>
<reference evidence="2" key="2">
    <citation type="submission" date="2021-09" db="EMBL/GenBank/DDBJ databases">
        <authorList>
            <person name="Jia N."/>
            <person name="Wang J."/>
            <person name="Shi W."/>
            <person name="Du L."/>
            <person name="Sun Y."/>
            <person name="Zhan W."/>
            <person name="Jiang J."/>
            <person name="Wang Q."/>
            <person name="Zhang B."/>
            <person name="Ji P."/>
            <person name="Sakyi L.B."/>
            <person name="Cui X."/>
            <person name="Yuan T."/>
            <person name="Jiang B."/>
            <person name="Yang W."/>
            <person name="Lam T.T.-Y."/>
            <person name="Chang Q."/>
            <person name="Ding S."/>
            <person name="Wang X."/>
            <person name="Zhu J."/>
            <person name="Ruan X."/>
            <person name="Zhao L."/>
            <person name="Wei J."/>
            <person name="Que T."/>
            <person name="Du C."/>
            <person name="Cheng J."/>
            <person name="Dai P."/>
            <person name="Han X."/>
            <person name="Huang E."/>
            <person name="Gao Y."/>
            <person name="Liu J."/>
            <person name="Shao H."/>
            <person name="Ye R."/>
            <person name="Li L."/>
            <person name="Wei W."/>
            <person name="Wang X."/>
            <person name="Wang C."/>
            <person name="Huo Q."/>
            <person name="Li W."/>
            <person name="Guo W."/>
            <person name="Chen H."/>
            <person name="Chen S."/>
            <person name="Zhou L."/>
            <person name="Zhou L."/>
            <person name="Ni X."/>
            <person name="Tian J."/>
            <person name="Zhou Y."/>
            <person name="Sheng Y."/>
            <person name="Liu T."/>
            <person name="Pan Y."/>
            <person name="Xia L."/>
            <person name="Li J."/>
            <person name="Zhao F."/>
            <person name="Cao W."/>
        </authorList>
    </citation>
    <scope>NUCLEOTIDE SEQUENCE</scope>
    <source>
        <strain evidence="2">Rmic-2018</strain>
        <tissue evidence="2">Larvae</tissue>
    </source>
</reference>
<feature type="compositionally biased region" description="Polar residues" evidence="1">
    <location>
        <begin position="247"/>
        <end position="259"/>
    </location>
</feature>
<reference evidence="2" key="1">
    <citation type="journal article" date="2020" name="Cell">
        <title>Large-Scale Comparative Analyses of Tick Genomes Elucidate Their Genetic Diversity and Vector Capacities.</title>
        <authorList>
            <consortium name="Tick Genome and Microbiome Consortium (TIGMIC)"/>
            <person name="Jia N."/>
            <person name="Wang J."/>
            <person name="Shi W."/>
            <person name="Du L."/>
            <person name="Sun Y."/>
            <person name="Zhan W."/>
            <person name="Jiang J.F."/>
            <person name="Wang Q."/>
            <person name="Zhang B."/>
            <person name="Ji P."/>
            <person name="Bell-Sakyi L."/>
            <person name="Cui X.M."/>
            <person name="Yuan T.T."/>
            <person name="Jiang B.G."/>
            <person name="Yang W.F."/>
            <person name="Lam T.T."/>
            <person name="Chang Q.C."/>
            <person name="Ding S.J."/>
            <person name="Wang X.J."/>
            <person name="Zhu J.G."/>
            <person name="Ruan X.D."/>
            <person name="Zhao L."/>
            <person name="Wei J.T."/>
            <person name="Ye R.Z."/>
            <person name="Que T.C."/>
            <person name="Du C.H."/>
            <person name="Zhou Y.H."/>
            <person name="Cheng J.X."/>
            <person name="Dai P.F."/>
            <person name="Guo W.B."/>
            <person name="Han X.H."/>
            <person name="Huang E.J."/>
            <person name="Li L.F."/>
            <person name="Wei W."/>
            <person name="Gao Y.C."/>
            <person name="Liu J.Z."/>
            <person name="Shao H.Z."/>
            <person name="Wang X."/>
            <person name="Wang C.C."/>
            <person name="Yang T.C."/>
            <person name="Huo Q.B."/>
            <person name="Li W."/>
            <person name="Chen H.Y."/>
            <person name="Chen S.E."/>
            <person name="Zhou L.G."/>
            <person name="Ni X.B."/>
            <person name="Tian J.H."/>
            <person name="Sheng Y."/>
            <person name="Liu T."/>
            <person name="Pan Y.S."/>
            <person name="Xia L.Y."/>
            <person name="Li J."/>
            <person name="Zhao F."/>
            <person name="Cao W.C."/>
        </authorList>
    </citation>
    <scope>NUCLEOTIDE SEQUENCE</scope>
    <source>
        <strain evidence="2">Rmic-2018</strain>
    </source>
</reference>
<keyword evidence="3" id="KW-1185">Reference proteome</keyword>
<feature type="region of interest" description="Disordered" evidence="1">
    <location>
        <begin position="1"/>
        <end position="22"/>
    </location>
</feature>
<organism evidence="2 3">
    <name type="scientific">Rhipicephalus microplus</name>
    <name type="common">Cattle tick</name>
    <name type="synonym">Boophilus microplus</name>
    <dbReference type="NCBI Taxonomy" id="6941"/>
    <lineage>
        <taxon>Eukaryota</taxon>
        <taxon>Metazoa</taxon>
        <taxon>Ecdysozoa</taxon>
        <taxon>Arthropoda</taxon>
        <taxon>Chelicerata</taxon>
        <taxon>Arachnida</taxon>
        <taxon>Acari</taxon>
        <taxon>Parasitiformes</taxon>
        <taxon>Ixodida</taxon>
        <taxon>Ixodoidea</taxon>
        <taxon>Ixodidae</taxon>
        <taxon>Rhipicephalinae</taxon>
        <taxon>Rhipicephalus</taxon>
        <taxon>Boophilus</taxon>
    </lineage>
</organism>
<feature type="region of interest" description="Disordered" evidence="1">
    <location>
        <begin position="95"/>
        <end position="122"/>
    </location>
</feature>
<dbReference type="EMBL" id="JABSTU010000007">
    <property type="protein sequence ID" value="KAH8026436.1"/>
    <property type="molecule type" value="Genomic_DNA"/>
</dbReference>
<dbReference type="AlphaFoldDB" id="A0A9J6DWI0"/>
<sequence length="268" mass="29194">MHWSLTAGGPSSSGSMSSQEQPLLKLDSVLSAEQMHALLQEATTPQNDKLDFDVLGNVGGSEDGNHALAAIDDNFHDLENLTDFTFDGLHNPNASKSNEFQVHAESTSTPTPRPPATPTSFSASDKAMEIDHKTLVSSTPKDTLSLEHAKQDKDKVPVTTIIEKEERVVASRQRLREEEEVMPQVLRMFEPAREKKRPARTTESVDVHARAGISALHGKSNAARFPTSGDPDFERQRAPTRPFVNAPSVTDNSASSAPFNSADHGHHT</sequence>
<evidence type="ECO:0000256" key="1">
    <source>
        <dbReference type="SAM" id="MobiDB-lite"/>
    </source>
</evidence>
<feature type="region of interest" description="Disordered" evidence="1">
    <location>
        <begin position="213"/>
        <end position="268"/>
    </location>
</feature>
<feature type="compositionally biased region" description="Low complexity" evidence="1">
    <location>
        <begin position="8"/>
        <end position="18"/>
    </location>
</feature>
<gene>
    <name evidence="2" type="ORF">HPB51_020420</name>
</gene>
<dbReference type="VEuPathDB" id="VectorBase:LOC119169125"/>
<evidence type="ECO:0000313" key="2">
    <source>
        <dbReference type="EMBL" id="KAH8026436.1"/>
    </source>
</evidence>
<evidence type="ECO:0000313" key="3">
    <source>
        <dbReference type="Proteomes" id="UP000821866"/>
    </source>
</evidence>
<accession>A0A9J6DWI0</accession>
<name>A0A9J6DWI0_RHIMP</name>